<dbReference type="InterPro" id="IPR025333">
    <property type="entry name" value="DUF4239"/>
</dbReference>
<dbReference type="KEGG" id="ftj:FTUN_6169"/>
<sequence>MNSVTIAGTVFACTFGGALFGMRLRRALPEAHLNGDSRDVVKMGTGLLATLAALVLGLLVASAKSSYDAQRAGFQQLSANLIVLDRALKLYGPETKDIRDQLRRTVALVLDYRWPADGSRSSGLAAPEITDRAGALYAAILNLAPRTDAQKAVQSQALQMSADLGRTRWLLNEQEESSIPAPFLVVLVFWLTVLFVTFGLFSPPNATVGAALFICALSLAGALFLMVELDRPFSGLIQISSKPLRDALGQLGQ</sequence>
<keyword evidence="3" id="KW-1185">Reference proteome</keyword>
<keyword evidence="1" id="KW-0472">Membrane</keyword>
<protein>
    <recommendedName>
        <fullName evidence="4">DUF4239 domain-containing protein</fullName>
    </recommendedName>
</protein>
<evidence type="ECO:0008006" key="4">
    <source>
        <dbReference type="Google" id="ProtNLM"/>
    </source>
</evidence>
<dbReference type="RefSeq" id="WP_171473718.1">
    <property type="nucleotide sequence ID" value="NZ_CP053452.2"/>
</dbReference>
<dbReference type="Pfam" id="PF14023">
    <property type="entry name" value="Bestrophin-like"/>
    <property type="match status" value="1"/>
</dbReference>
<evidence type="ECO:0000313" key="3">
    <source>
        <dbReference type="Proteomes" id="UP000503447"/>
    </source>
</evidence>
<dbReference type="AlphaFoldDB" id="A0A6M5YYG8"/>
<reference evidence="3" key="1">
    <citation type="submission" date="2020-05" db="EMBL/GenBank/DDBJ databases">
        <title>Frigoriglobus tundricola gen. nov., sp. nov., a psychrotolerant cellulolytic planctomycete of the family Gemmataceae with two divergent copies of 16S rRNA gene.</title>
        <authorList>
            <person name="Kulichevskaya I.S."/>
            <person name="Ivanova A.A."/>
            <person name="Naumoff D.G."/>
            <person name="Beletsky A.V."/>
            <person name="Rijpstra W.I.C."/>
            <person name="Sinninghe Damste J.S."/>
            <person name="Mardanov A.V."/>
            <person name="Ravin N.V."/>
            <person name="Dedysh S.N."/>
        </authorList>
    </citation>
    <scope>NUCLEOTIDE SEQUENCE [LARGE SCALE GENOMIC DNA]</scope>
    <source>
        <strain evidence="3">PL17</strain>
    </source>
</reference>
<keyword evidence="1" id="KW-1133">Transmembrane helix</keyword>
<feature type="transmembrane region" description="Helical" evidence="1">
    <location>
        <begin position="181"/>
        <end position="201"/>
    </location>
</feature>
<name>A0A6M5YYG8_9BACT</name>
<dbReference type="EMBL" id="CP053452">
    <property type="protein sequence ID" value="QJW98574.1"/>
    <property type="molecule type" value="Genomic_DNA"/>
</dbReference>
<feature type="transmembrane region" description="Helical" evidence="1">
    <location>
        <begin position="207"/>
        <end position="227"/>
    </location>
</feature>
<evidence type="ECO:0000256" key="1">
    <source>
        <dbReference type="SAM" id="Phobius"/>
    </source>
</evidence>
<accession>A0A6M5YYG8</accession>
<keyword evidence="1" id="KW-0812">Transmembrane</keyword>
<organism evidence="2 3">
    <name type="scientific">Frigoriglobus tundricola</name>
    <dbReference type="NCBI Taxonomy" id="2774151"/>
    <lineage>
        <taxon>Bacteria</taxon>
        <taxon>Pseudomonadati</taxon>
        <taxon>Planctomycetota</taxon>
        <taxon>Planctomycetia</taxon>
        <taxon>Gemmatales</taxon>
        <taxon>Gemmataceae</taxon>
        <taxon>Frigoriglobus</taxon>
    </lineage>
</organism>
<proteinExistence type="predicted"/>
<dbReference type="Proteomes" id="UP000503447">
    <property type="component" value="Chromosome"/>
</dbReference>
<evidence type="ECO:0000313" key="2">
    <source>
        <dbReference type="EMBL" id="QJW98574.1"/>
    </source>
</evidence>
<feature type="transmembrane region" description="Helical" evidence="1">
    <location>
        <begin position="43"/>
        <end position="61"/>
    </location>
</feature>
<gene>
    <name evidence="2" type="ORF">FTUN_6169</name>
</gene>